<reference evidence="6 7" key="1">
    <citation type="journal article" date="2014" name="Nat. Commun.">
        <title>Klebsormidium flaccidum genome reveals primary factors for plant terrestrial adaptation.</title>
        <authorList>
            <person name="Hori K."/>
            <person name="Maruyama F."/>
            <person name="Fujisawa T."/>
            <person name="Togashi T."/>
            <person name="Yamamoto N."/>
            <person name="Seo M."/>
            <person name="Sato S."/>
            <person name="Yamada T."/>
            <person name="Mori H."/>
            <person name="Tajima N."/>
            <person name="Moriyama T."/>
            <person name="Ikeuchi M."/>
            <person name="Watanabe M."/>
            <person name="Wada H."/>
            <person name="Kobayashi K."/>
            <person name="Saito M."/>
            <person name="Masuda T."/>
            <person name="Sasaki-Sekimoto Y."/>
            <person name="Mashiguchi K."/>
            <person name="Awai K."/>
            <person name="Shimojima M."/>
            <person name="Masuda S."/>
            <person name="Iwai M."/>
            <person name="Nobusawa T."/>
            <person name="Narise T."/>
            <person name="Kondo S."/>
            <person name="Saito H."/>
            <person name="Sato R."/>
            <person name="Murakawa M."/>
            <person name="Ihara Y."/>
            <person name="Oshima-Yamada Y."/>
            <person name="Ohtaka K."/>
            <person name="Satoh M."/>
            <person name="Sonobe K."/>
            <person name="Ishii M."/>
            <person name="Ohtani R."/>
            <person name="Kanamori-Sato M."/>
            <person name="Honoki R."/>
            <person name="Miyazaki D."/>
            <person name="Mochizuki H."/>
            <person name="Umetsu J."/>
            <person name="Higashi K."/>
            <person name="Shibata D."/>
            <person name="Kamiya Y."/>
            <person name="Sato N."/>
            <person name="Nakamura Y."/>
            <person name="Tabata S."/>
            <person name="Ida S."/>
            <person name="Kurokawa K."/>
            <person name="Ohta H."/>
        </authorList>
    </citation>
    <scope>NUCLEOTIDE SEQUENCE [LARGE SCALE GENOMIC DNA]</scope>
    <source>
        <strain evidence="6 7">NIES-2285</strain>
    </source>
</reference>
<dbReference type="GO" id="GO:0003735">
    <property type="term" value="F:structural constituent of ribosome"/>
    <property type="evidence" value="ECO:0007669"/>
    <property type="project" value="InterPro"/>
</dbReference>
<keyword evidence="2 6" id="KW-0689">Ribosomal protein</keyword>
<dbReference type="HAMAP" id="MF_00391">
    <property type="entry name" value="Ribosomal_bL34"/>
    <property type="match status" value="1"/>
</dbReference>
<protein>
    <recommendedName>
        <fullName evidence="4">Large ribosomal subunit protein bL34m</fullName>
    </recommendedName>
</protein>
<evidence type="ECO:0000313" key="7">
    <source>
        <dbReference type="Proteomes" id="UP000054558"/>
    </source>
</evidence>
<gene>
    <name evidence="6" type="ORF">KFL_008700030</name>
</gene>
<dbReference type="Proteomes" id="UP000054558">
    <property type="component" value="Unassembled WGS sequence"/>
</dbReference>
<dbReference type="STRING" id="105231.A0A1Y1IUG6"/>
<organism evidence="6 7">
    <name type="scientific">Klebsormidium nitens</name>
    <name type="common">Green alga</name>
    <name type="synonym">Ulothrix nitens</name>
    <dbReference type="NCBI Taxonomy" id="105231"/>
    <lineage>
        <taxon>Eukaryota</taxon>
        <taxon>Viridiplantae</taxon>
        <taxon>Streptophyta</taxon>
        <taxon>Klebsormidiophyceae</taxon>
        <taxon>Klebsormidiales</taxon>
        <taxon>Klebsormidiaceae</taxon>
        <taxon>Klebsormidium</taxon>
    </lineage>
</organism>
<dbReference type="GO" id="GO:1990904">
    <property type="term" value="C:ribonucleoprotein complex"/>
    <property type="evidence" value="ECO:0007669"/>
    <property type="project" value="UniProtKB-KW"/>
</dbReference>
<feature type="chain" id="PRO_5012937318" description="Large ribosomal subunit protein bL34m" evidence="5">
    <location>
        <begin position="27"/>
        <end position="184"/>
    </location>
</feature>
<accession>A0A1Y1IUG6</accession>
<name>A0A1Y1IUG6_KLENI</name>
<dbReference type="FunFam" id="1.10.287.3980:FF:000001">
    <property type="entry name" value="Mitochondrial ribosomal protein L34"/>
    <property type="match status" value="1"/>
</dbReference>
<sequence length="184" mass="20347">MALSWTASFLRCRSLEWAALLRPCAALPLAPLAHQPFTSHASLEVPKSSAMAAPVNSSLAGLPHQSVPCEREALLTWLRLLPGQSWGWSPRPRIDAEAERDWQRLLLLPQGAWIGVPSTQEHQSPPSCPPTFGPEALQAATKRTYQPSNLKRKRTHGFLIRKQSVGGRRVLARRIAKGRKKLSA</sequence>
<dbReference type="Gene3D" id="1.10.287.3980">
    <property type="match status" value="1"/>
</dbReference>
<dbReference type="GO" id="GO:0006412">
    <property type="term" value="P:translation"/>
    <property type="evidence" value="ECO:0007669"/>
    <property type="project" value="InterPro"/>
</dbReference>
<dbReference type="OrthoDB" id="431691at2759"/>
<dbReference type="InterPro" id="IPR020939">
    <property type="entry name" value="Ribosomal_bL34_CS"/>
</dbReference>
<evidence type="ECO:0000256" key="3">
    <source>
        <dbReference type="ARBA" id="ARBA00023274"/>
    </source>
</evidence>
<feature type="signal peptide" evidence="5">
    <location>
        <begin position="1"/>
        <end position="26"/>
    </location>
</feature>
<proteinExistence type="inferred from homology"/>
<dbReference type="PANTHER" id="PTHR14503:SF4">
    <property type="entry name" value="LARGE RIBOSOMAL SUBUNIT PROTEIN BL34M"/>
    <property type="match status" value="1"/>
</dbReference>
<dbReference type="PANTHER" id="PTHR14503">
    <property type="entry name" value="MITOCHONDRIAL RIBOSOMAL PROTEIN 34 FAMILY MEMBER"/>
    <property type="match status" value="1"/>
</dbReference>
<dbReference type="Pfam" id="PF00468">
    <property type="entry name" value="Ribosomal_L34"/>
    <property type="match status" value="1"/>
</dbReference>
<evidence type="ECO:0000256" key="2">
    <source>
        <dbReference type="ARBA" id="ARBA00022980"/>
    </source>
</evidence>
<dbReference type="EMBL" id="DF237819">
    <property type="protein sequence ID" value="GAQ91858.1"/>
    <property type="molecule type" value="Genomic_DNA"/>
</dbReference>
<evidence type="ECO:0000256" key="5">
    <source>
        <dbReference type="SAM" id="SignalP"/>
    </source>
</evidence>
<comment type="similarity">
    <text evidence="1">Belongs to the bacterial ribosomal protein bL34 family.</text>
</comment>
<evidence type="ECO:0000313" key="6">
    <source>
        <dbReference type="EMBL" id="GAQ91858.1"/>
    </source>
</evidence>
<keyword evidence="5" id="KW-0732">Signal</keyword>
<dbReference type="AlphaFoldDB" id="A0A1Y1IUG6"/>
<dbReference type="NCBIfam" id="TIGR01030">
    <property type="entry name" value="rpmH_bact"/>
    <property type="match status" value="1"/>
</dbReference>
<dbReference type="InterPro" id="IPR000271">
    <property type="entry name" value="Ribosomal_bL34"/>
</dbReference>
<dbReference type="GO" id="GO:0005840">
    <property type="term" value="C:ribosome"/>
    <property type="evidence" value="ECO:0007669"/>
    <property type="project" value="UniProtKB-KW"/>
</dbReference>
<evidence type="ECO:0000256" key="1">
    <source>
        <dbReference type="ARBA" id="ARBA00010111"/>
    </source>
</evidence>
<dbReference type="PROSITE" id="PS00784">
    <property type="entry name" value="RIBOSOMAL_L34"/>
    <property type="match status" value="1"/>
</dbReference>
<keyword evidence="3" id="KW-0687">Ribonucleoprotein</keyword>
<evidence type="ECO:0000256" key="4">
    <source>
        <dbReference type="ARBA" id="ARBA00035274"/>
    </source>
</evidence>
<keyword evidence="7" id="KW-1185">Reference proteome</keyword>